<comment type="caution">
    <text evidence="3">The sequence shown here is derived from an EMBL/GenBank/DDBJ whole genome shotgun (WGS) entry which is preliminary data.</text>
</comment>
<dbReference type="OrthoDB" id="8477685at2"/>
<feature type="region of interest" description="Disordered" evidence="1">
    <location>
        <begin position="601"/>
        <end position="680"/>
    </location>
</feature>
<keyword evidence="4" id="KW-1185">Reference proteome</keyword>
<accession>A0A178MSI6</accession>
<name>A0A178MSI6_9PROT</name>
<dbReference type="Proteomes" id="UP000078428">
    <property type="component" value="Unassembled WGS sequence"/>
</dbReference>
<dbReference type="RefSeq" id="WP_068491287.1">
    <property type="nucleotide sequence ID" value="NZ_LWQT01000044.1"/>
</dbReference>
<evidence type="ECO:0008006" key="5">
    <source>
        <dbReference type="Google" id="ProtNLM"/>
    </source>
</evidence>
<protein>
    <recommendedName>
        <fullName evidence="5">TIGR02302 family protein</fullName>
    </recommendedName>
</protein>
<proteinExistence type="predicted"/>
<organism evidence="3 4">
    <name type="scientific">Paramagnetospirillum marisnigri</name>
    <dbReference type="NCBI Taxonomy" id="1285242"/>
    <lineage>
        <taxon>Bacteria</taxon>
        <taxon>Pseudomonadati</taxon>
        <taxon>Pseudomonadota</taxon>
        <taxon>Alphaproteobacteria</taxon>
        <taxon>Rhodospirillales</taxon>
        <taxon>Magnetospirillaceae</taxon>
        <taxon>Paramagnetospirillum</taxon>
    </lineage>
</organism>
<feature type="compositionally biased region" description="Basic and acidic residues" evidence="1">
    <location>
        <begin position="631"/>
        <end position="644"/>
    </location>
</feature>
<dbReference type="InterPro" id="IPR012683">
    <property type="entry name" value="CHP02302_TM"/>
</dbReference>
<feature type="compositionally biased region" description="Basic and acidic residues" evidence="1">
    <location>
        <begin position="601"/>
        <end position="611"/>
    </location>
</feature>
<keyword evidence="2" id="KW-0472">Membrane</keyword>
<feature type="transmembrane region" description="Helical" evidence="2">
    <location>
        <begin position="141"/>
        <end position="160"/>
    </location>
</feature>
<feature type="region of interest" description="Disordered" evidence="1">
    <location>
        <begin position="704"/>
        <end position="746"/>
    </location>
</feature>
<reference evidence="3 4" key="1">
    <citation type="submission" date="2016-04" db="EMBL/GenBank/DDBJ databases">
        <title>Draft genome sequence of freshwater magnetotactic bacteria Magnetospirillum marisnigri SP-1 and Magnetospirillum moscoviense BB-1.</title>
        <authorList>
            <person name="Koziaeva V."/>
            <person name="Dziuba M.V."/>
            <person name="Ivanov T.M."/>
            <person name="Kuznetsov B."/>
            <person name="Grouzdev D.S."/>
        </authorList>
    </citation>
    <scope>NUCLEOTIDE SEQUENCE [LARGE SCALE GENOMIC DNA]</scope>
    <source>
        <strain evidence="3 4">SP-1</strain>
    </source>
</reference>
<feature type="transmembrane region" description="Helical" evidence="2">
    <location>
        <begin position="21"/>
        <end position="42"/>
    </location>
</feature>
<sequence>MTALSLADRLHLARLALWWERLVPAVTAGASLLALATALALFDAASWLPGWLHALVLLALLAALVWLVWWARRQVPPTEAEAQRRLEAESGVSHRPLAVLEDRLASGDAPLWRLHLQRMEAEAETLRPGWPRPVLAARDPFALRFAALLLLVIALAGTGADWPQRLGRFLIPAMALPGLGPVAVEAWVQPPPETGLGPMALPPDGRAVSIPRGSTVTAVLRGGLGRGSLRAGDAEVAFGADDGGGRRAEAVVESGERLVVEQGWRTVAAWPLAVVADAPPVVSLSNKTESDERGRLNLRLDASDDYGLARLWLAIRPVEPPPGTETLTLPLVLPGDRPRQAALAPRLDLAAHDWAGLPVLVAPHAEDGAGQIGLGLPLRLTLPERLFRNPVARALIEWRRQVSQSPQAAPEVVLRLRLLLADPDAVNGDGRVYLALSLVRRLLASPGFDRHEVRDLLWNAATRLDEGGLPAAEQELEQARRDLEQALAEGAPPAKLAELLERFEAALERWMAAMAEGPAGPSAPGDAQVVDEADLMEAMEALRQLAETGDREGLRRRLAELGETLSQLGRARPPGPEDQAAAKALSRLRDLARQQQDLLDHSFQRAPRPQEDFDEESDPLPSAKPSAAQRAEARKAAEAQKRLAEALAQLGRDLGQPPPALGDAGRAMSEAAESLGRADWAGAAEKQGEALRLLQDGGRDLAEAMAAARSSRGGAAMDPLGRGGPGKRLGDDGGTRVQGGSDGRRAREILEELRRRASDPRRPEVELDYLRRLLRQF</sequence>
<evidence type="ECO:0000256" key="1">
    <source>
        <dbReference type="SAM" id="MobiDB-lite"/>
    </source>
</evidence>
<evidence type="ECO:0000256" key="2">
    <source>
        <dbReference type="SAM" id="Phobius"/>
    </source>
</evidence>
<keyword evidence="2" id="KW-0812">Transmembrane</keyword>
<feature type="compositionally biased region" description="Low complexity" evidence="1">
    <location>
        <begin position="704"/>
        <end position="720"/>
    </location>
</feature>
<dbReference type="EMBL" id="LWQT01000044">
    <property type="protein sequence ID" value="OAN52350.1"/>
    <property type="molecule type" value="Genomic_DNA"/>
</dbReference>
<dbReference type="AlphaFoldDB" id="A0A178MSI6"/>
<feature type="transmembrane region" description="Helical" evidence="2">
    <location>
        <begin position="48"/>
        <end position="69"/>
    </location>
</feature>
<dbReference type="Pfam" id="PF13779">
    <property type="entry name" value="DUF4175"/>
    <property type="match status" value="1"/>
</dbReference>
<gene>
    <name evidence="3" type="ORF">A6A04_01260</name>
</gene>
<dbReference type="STRING" id="1285242.A6A04_01260"/>
<evidence type="ECO:0000313" key="3">
    <source>
        <dbReference type="EMBL" id="OAN52350.1"/>
    </source>
</evidence>
<evidence type="ECO:0000313" key="4">
    <source>
        <dbReference type="Proteomes" id="UP000078428"/>
    </source>
</evidence>
<keyword evidence="2" id="KW-1133">Transmembrane helix</keyword>